<dbReference type="PANTHER" id="PTHR45569:SF1">
    <property type="entry name" value="SENSOR PROTEIN KDPD"/>
    <property type="match status" value="1"/>
</dbReference>
<feature type="region of interest" description="Disordered" evidence="14">
    <location>
        <begin position="547"/>
        <end position="571"/>
    </location>
</feature>
<dbReference type="InterPro" id="IPR004358">
    <property type="entry name" value="Sig_transdc_His_kin-like_C"/>
</dbReference>
<dbReference type="FunFam" id="3.40.50.300:FF:000483">
    <property type="entry name" value="Sensor histidine kinase KdpD"/>
    <property type="match status" value="1"/>
</dbReference>
<dbReference type="CDD" id="cd00075">
    <property type="entry name" value="HATPase"/>
    <property type="match status" value="1"/>
</dbReference>
<dbReference type="PANTHER" id="PTHR45569">
    <property type="entry name" value="SENSOR PROTEIN KDPD"/>
    <property type="match status" value="1"/>
</dbReference>
<name>A0A1H7HNW6_STRJI</name>
<dbReference type="SUPFAM" id="SSF52402">
    <property type="entry name" value="Adenine nucleotide alpha hydrolases-like"/>
    <property type="match status" value="1"/>
</dbReference>
<keyword evidence="7 15" id="KW-0812">Transmembrane</keyword>
<dbReference type="InterPro" id="IPR003594">
    <property type="entry name" value="HATPase_dom"/>
</dbReference>
<dbReference type="Pfam" id="PF13493">
    <property type="entry name" value="DUF4118"/>
    <property type="match status" value="1"/>
</dbReference>
<dbReference type="SUPFAM" id="SSF47384">
    <property type="entry name" value="Homodimeric domain of signal transducing histidine kinase"/>
    <property type="match status" value="1"/>
</dbReference>
<dbReference type="GO" id="GO:0005886">
    <property type="term" value="C:plasma membrane"/>
    <property type="evidence" value="ECO:0007669"/>
    <property type="project" value="UniProtKB-SubCell"/>
</dbReference>
<evidence type="ECO:0000256" key="1">
    <source>
        <dbReference type="ARBA" id="ARBA00000085"/>
    </source>
</evidence>
<dbReference type="Pfam" id="PF02702">
    <property type="entry name" value="KdpD"/>
    <property type="match status" value="1"/>
</dbReference>
<dbReference type="GO" id="GO:0005524">
    <property type="term" value="F:ATP binding"/>
    <property type="evidence" value="ECO:0007669"/>
    <property type="project" value="UniProtKB-KW"/>
</dbReference>
<organism evidence="17 18">
    <name type="scientific">Streptacidiphilus jiangxiensis</name>
    <dbReference type="NCBI Taxonomy" id="235985"/>
    <lineage>
        <taxon>Bacteria</taxon>
        <taxon>Bacillati</taxon>
        <taxon>Actinomycetota</taxon>
        <taxon>Actinomycetes</taxon>
        <taxon>Kitasatosporales</taxon>
        <taxon>Streptomycetaceae</taxon>
        <taxon>Streptacidiphilus</taxon>
    </lineage>
</organism>
<keyword evidence="18" id="KW-1185">Reference proteome</keyword>
<feature type="compositionally biased region" description="Low complexity" evidence="14">
    <location>
        <begin position="547"/>
        <end position="562"/>
    </location>
</feature>
<dbReference type="EC" id="2.7.13.3" evidence="4"/>
<keyword evidence="13 15" id="KW-0472">Membrane</keyword>
<dbReference type="GO" id="GO:0005737">
    <property type="term" value="C:cytoplasm"/>
    <property type="evidence" value="ECO:0007669"/>
    <property type="project" value="UniProtKB-ARBA"/>
</dbReference>
<keyword evidence="6" id="KW-0808">Transferase</keyword>
<dbReference type="Gene3D" id="1.10.287.130">
    <property type="match status" value="1"/>
</dbReference>
<dbReference type="Gene3D" id="3.40.50.300">
    <property type="entry name" value="P-loop containing nucleotide triphosphate hydrolases"/>
    <property type="match status" value="1"/>
</dbReference>
<dbReference type="Gene3D" id="1.20.120.620">
    <property type="entry name" value="Backbone structure of the membrane domain of e. Coli histidine kinase receptor kdpd"/>
    <property type="match status" value="1"/>
</dbReference>
<feature type="domain" description="Histidine kinase" evidence="16">
    <location>
        <begin position="800"/>
        <end position="1012"/>
    </location>
</feature>
<comment type="subcellular location">
    <subcellularLocation>
        <location evidence="3">Cell membrane</location>
    </subcellularLocation>
    <subcellularLocation>
        <location evidence="2">Membrane</location>
        <topology evidence="2">Multi-pass membrane protein</topology>
    </subcellularLocation>
</comment>
<proteinExistence type="predicted"/>
<dbReference type="InterPro" id="IPR006016">
    <property type="entry name" value="UspA"/>
</dbReference>
<dbReference type="InterPro" id="IPR014729">
    <property type="entry name" value="Rossmann-like_a/b/a_fold"/>
</dbReference>
<dbReference type="EMBL" id="FOAZ01000002">
    <property type="protein sequence ID" value="SEK51172.1"/>
    <property type="molecule type" value="Genomic_DNA"/>
</dbReference>
<evidence type="ECO:0000256" key="13">
    <source>
        <dbReference type="ARBA" id="ARBA00023136"/>
    </source>
</evidence>
<dbReference type="InterPro" id="IPR036097">
    <property type="entry name" value="HisK_dim/P_sf"/>
</dbReference>
<dbReference type="GO" id="GO:0000155">
    <property type="term" value="F:phosphorelay sensor kinase activity"/>
    <property type="evidence" value="ECO:0007669"/>
    <property type="project" value="InterPro"/>
</dbReference>
<gene>
    <name evidence="17" type="ORF">SAMN05414137_102266</name>
</gene>
<evidence type="ECO:0000256" key="14">
    <source>
        <dbReference type="SAM" id="MobiDB-lite"/>
    </source>
</evidence>
<dbReference type="InterPro" id="IPR005467">
    <property type="entry name" value="His_kinase_dom"/>
</dbReference>
<dbReference type="AlphaFoldDB" id="A0A1H7HNW6"/>
<protein>
    <recommendedName>
        <fullName evidence="4">histidine kinase</fullName>
        <ecNumber evidence="4">2.7.13.3</ecNumber>
    </recommendedName>
</protein>
<keyword evidence="9" id="KW-0418">Kinase</keyword>
<dbReference type="InterPro" id="IPR027417">
    <property type="entry name" value="P-loop_NTPase"/>
</dbReference>
<dbReference type="InterPro" id="IPR025201">
    <property type="entry name" value="KdpD_TM"/>
</dbReference>
<keyword evidence="5" id="KW-0597">Phosphoprotein</keyword>
<reference evidence="18" key="1">
    <citation type="submission" date="2016-10" db="EMBL/GenBank/DDBJ databases">
        <authorList>
            <person name="Varghese N."/>
        </authorList>
    </citation>
    <scope>NUCLEOTIDE SEQUENCE [LARGE SCALE GENOMIC DNA]</scope>
    <source>
        <strain evidence="18">DSM 45096 / BCRC 16803 / CGMCC 4.1857 / CIP 109030 / JCM 12277 / KCTC 19219 / NBRC 100920 / 33214</strain>
    </source>
</reference>
<dbReference type="InterPro" id="IPR052023">
    <property type="entry name" value="Histidine_kinase_KdpD"/>
</dbReference>
<dbReference type="InterPro" id="IPR038318">
    <property type="entry name" value="KdpD_sf"/>
</dbReference>
<evidence type="ECO:0000256" key="3">
    <source>
        <dbReference type="ARBA" id="ARBA00004236"/>
    </source>
</evidence>
<dbReference type="InterPro" id="IPR003852">
    <property type="entry name" value="Sig_transdc_His_kinase_KdpD_N"/>
</dbReference>
<keyword evidence="12" id="KW-0902">Two-component regulatory system</keyword>
<keyword evidence="11 15" id="KW-1133">Transmembrane helix</keyword>
<dbReference type="SMART" id="SM00388">
    <property type="entry name" value="HisKA"/>
    <property type="match status" value="1"/>
</dbReference>
<dbReference type="SMART" id="SM00387">
    <property type="entry name" value="HATPase_c"/>
    <property type="match status" value="1"/>
</dbReference>
<evidence type="ECO:0000256" key="9">
    <source>
        <dbReference type="ARBA" id="ARBA00022777"/>
    </source>
</evidence>
<dbReference type="Pfam" id="PF02518">
    <property type="entry name" value="HATPase_c"/>
    <property type="match status" value="1"/>
</dbReference>
<accession>A0A1H7HNW6</accession>
<dbReference type="Pfam" id="PF00582">
    <property type="entry name" value="Usp"/>
    <property type="match status" value="1"/>
</dbReference>
<evidence type="ECO:0000256" key="4">
    <source>
        <dbReference type="ARBA" id="ARBA00012438"/>
    </source>
</evidence>
<keyword evidence="8" id="KW-0547">Nucleotide-binding</keyword>
<evidence type="ECO:0000256" key="2">
    <source>
        <dbReference type="ARBA" id="ARBA00004141"/>
    </source>
</evidence>
<sequence>MVSAGDGPSSPGRLKVFLGSAPGVGKTYRMLDEAHRRLGRGQDLVIGYVECHGRPHTEAQLQGIEVVVRAERAYRGGRFTEMDVDAVIARRPEVAVVDELAHTNVPGGRNAKRWQDVEELLAAGIDVLAAVNVQHLESLNDVVQKITGVPQRETVPDEVVRRADQIELVDMAPEGLRRRMAHGNVYAAEKVDAALSNYFRVGNLTALRELALLWLAGRVDEGLQRYRAQHEIHKVWETRERVVVALTGGPEGETLIRRAARIADRAGSGALLAVHVARSDGLADTDPGALAAQRQLVEGLGGSYHSVVGDDIPVALLDFARAANATQLVLGTSRRGWIRRALTGGRGIGETTIELSGDIDVHMVTHERSGRGRLPVPGTGLRRLPRRIAGLASGLVLPALLTALLCLVRGSVNLTSDTLLYLAVVVGVALLGGILSALLASVTASLLLNYYFIPPVHEFTIAEPNNVLALVVFALVGTVVAGVVDTGARFSRRAARAAAEAETLSALAGSVLRGDRAVPALLDRLRETFGMHEVLLLRSGAPIASASAPSGAPAAPSGAPAAPSAPAPCPEASGLPVSGVGAAGGLPAVDAQTGLSASGVGAAGGLPAVDAQTGLSASGVGAAGGLPAVDAQTGLSASGVGAAGGLPAVDAQTGLSASGVGAAGGSPAVDAQTGLPASGVGAGGDLAAADMHTGAPATVAARPTFEAATAGGAAVQAGAVEATDVRAADVEELAVEELAVDRDTTLVLRGRPLPAADRRVLAAFADHVAVALERDRLAEAAAEVEPVRAADRLRSALLAAVSHDLRTPLAVALASVSSLRSHDVEFTTADRAELLGTAEGSLLKLNRLVDNLLDMSRLQAGALSLHIQPTALADVLSAALDSLPDEHAPVRRSGLADTPAVLADPPLLERVLANLTANALRHGGGRSVSVAASAHGERVEVRVVDRGPGVPLADRERIFQPFQRQGDHDNSSGIGLGLALSRGLAEAMGGTLQPEDTPGGGLTMVLSLQAAPTPGPTSPASPVSNETAVP</sequence>
<dbReference type="PRINTS" id="PR00344">
    <property type="entry name" value="BCTRLSENSOR"/>
</dbReference>
<dbReference type="InterPro" id="IPR036890">
    <property type="entry name" value="HATPase_C_sf"/>
</dbReference>
<dbReference type="Proteomes" id="UP000183015">
    <property type="component" value="Unassembled WGS sequence"/>
</dbReference>
<dbReference type="Pfam" id="PF00512">
    <property type="entry name" value="HisKA"/>
    <property type="match status" value="1"/>
</dbReference>
<dbReference type="eggNOG" id="COG2205">
    <property type="taxonomic scope" value="Bacteria"/>
</dbReference>
<evidence type="ECO:0000256" key="12">
    <source>
        <dbReference type="ARBA" id="ARBA00023012"/>
    </source>
</evidence>
<evidence type="ECO:0000256" key="11">
    <source>
        <dbReference type="ARBA" id="ARBA00022989"/>
    </source>
</evidence>
<feature type="region of interest" description="Disordered" evidence="14">
    <location>
        <begin position="1007"/>
        <end position="1030"/>
    </location>
</feature>
<evidence type="ECO:0000256" key="5">
    <source>
        <dbReference type="ARBA" id="ARBA00022553"/>
    </source>
</evidence>
<evidence type="ECO:0000256" key="6">
    <source>
        <dbReference type="ARBA" id="ARBA00022679"/>
    </source>
</evidence>
<feature type="transmembrane region" description="Helical" evidence="15">
    <location>
        <begin position="467"/>
        <end position="484"/>
    </location>
</feature>
<dbReference type="CDD" id="cd00082">
    <property type="entry name" value="HisKA"/>
    <property type="match status" value="1"/>
</dbReference>
<dbReference type="PROSITE" id="PS50109">
    <property type="entry name" value="HIS_KIN"/>
    <property type="match status" value="1"/>
</dbReference>
<dbReference type="Gene3D" id="3.30.565.10">
    <property type="entry name" value="Histidine kinase-like ATPase, C-terminal domain"/>
    <property type="match status" value="1"/>
</dbReference>
<keyword evidence="10" id="KW-0067">ATP-binding</keyword>
<dbReference type="InterPro" id="IPR003661">
    <property type="entry name" value="HisK_dim/P_dom"/>
</dbReference>
<evidence type="ECO:0000313" key="17">
    <source>
        <dbReference type="EMBL" id="SEK51172.1"/>
    </source>
</evidence>
<comment type="catalytic activity">
    <reaction evidence="1">
        <text>ATP + protein L-histidine = ADP + protein N-phospho-L-histidine.</text>
        <dbReference type="EC" id="2.7.13.3"/>
    </reaction>
</comment>
<evidence type="ECO:0000256" key="15">
    <source>
        <dbReference type="SAM" id="Phobius"/>
    </source>
</evidence>
<evidence type="ECO:0000256" key="10">
    <source>
        <dbReference type="ARBA" id="ARBA00022840"/>
    </source>
</evidence>
<dbReference type="STRING" id="235985.SAMN05414137_102266"/>
<dbReference type="Gene3D" id="3.40.50.620">
    <property type="entry name" value="HUPs"/>
    <property type="match status" value="1"/>
</dbReference>
<evidence type="ECO:0000256" key="8">
    <source>
        <dbReference type="ARBA" id="ARBA00022741"/>
    </source>
</evidence>
<evidence type="ECO:0000256" key="7">
    <source>
        <dbReference type="ARBA" id="ARBA00022692"/>
    </source>
</evidence>
<feature type="transmembrane region" description="Helical" evidence="15">
    <location>
        <begin position="420"/>
        <end position="447"/>
    </location>
</feature>
<feature type="transmembrane region" description="Helical" evidence="15">
    <location>
        <begin position="388"/>
        <end position="408"/>
    </location>
</feature>
<evidence type="ECO:0000259" key="16">
    <source>
        <dbReference type="PROSITE" id="PS50109"/>
    </source>
</evidence>
<dbReference type="SUPFAM" id="SSF55874">
    <property type="entry name" value="ATPase domain of HSP90 chaperone/DNA topoisomerase II/histidine kinase"/>
    <property type="match status" value="1"/>
</dbReference>
<evidence type="ECO:0000313" key="18">
    <source>
        <dbReference type="Proteomes" id="UP000183015"/>
    </source>
</evidence>